<dbReference type="SUPFAM" id="SSF47616">
    <property type="entry name" value="GST C-terminal domain-like"/>
    <property type="match status" value="1"/>
</dbReference>
<dbReference type="PANTHER" id="PTHR44051">
    <property type="entry name" value="GLUTATHIONE S-TRANSFERASE-RELATED"/>
    <property type="match status" value="1"/>
</dbReference>
<protein>
    <recommendedName>
        <fullName evidence="3">GST N-terminal domain-containing protein</fullName>
    </recommendedName>
</protein>
<dbReference type="SFLD" id="SFLDS00019">
    <property type="entry name" value="Glutathione_Transferase_(cytos"/>
    <property type="match status" value="1"/>
</dbReference>
<feature type="transmembrane region" description="Helical" evidence="2">
    <location>
        <begin position="6"/>
        <end position="27"/>
    </location>
</feature>
<dbReference type="Gene3D" id="1.20.1050.10">
    <property type="match status" value="1"/>
</dbReference>
<evidence type="ECO:0000313" key="5">
    <source>
        <dbReference type="Proteomes" id="UP000813444"/>
    </source>
</evidence>
<comment type="caution">
    <text evidence="4">The sequence shown here is derived from an EMBL/GenBank/DDBJ whole genome shotgun (WGS) entry which is preliminary data.</text>
</comment>
<gene>
    <name evidence="4" type="ORF">B0I35DRAFT_442077</name>
</gene>
<sequence length="264" mass="29866">MVTIPRRAITTFFILLFCAMTYTLYIANKRYSSWSMRPWVLLKALGIPFEEKLNIFQQHGYRQPQFDVFSPTGKVPCLFDSRSDSSKPLVIWESLAIVEYLADQHEGVWPSREKTAARAFARCAAAEMHSGFTAIRDECGMNVGYRIDLCGPPSQAVQKDLDRINTLFKQGLETFGGPWIAGDKFTAADAFFAPVACRFKTYGLQLEDKAAQEYVERLFQHPAVQEWVEAGIRETAREPVHEQEVLEGRRVIEDLSAKVAGATN</sequence>
<keyword evidence="5" id="KW-1185">Reference proteome</keyword>
<name>A0A8K0SKU1_9HYPO</name>
<dbReference type="CDD" id="cd03043">
    <property type="entry name" value="GST_N_1"/>
    <property type="match status" value="1"/>
</dbReference>
<keyword evidence="2" id="KW-1133">Transmembrane helix</keyword>
<organism evidence="4 5">
    <name type="scientific">Stachybotrys elegans</name>
    <dbReference type="NCBI Taxonomy" id="80388"/>
    <lineage>
        <taxon>Eukaryota</taxon>
        <taxon>Fungi</taxon>
        <taxon>Dikarya</taxon>
        <taxon>Ascomycota</taxon>
        <taxon>Pezizomycotina</taxon>
        <taxon>Sordariomycetes</taxon>
        <taxon>Hypocreomycetidae</taxon>
        <taxon>Hypocreales</taxon>
        <taxon>Stachybotryaceae</taxon>
        <taxon>Stachybotrys</taxon>
    </lineage>
</organism>
<dbReference type="OrthoDB" id="249703at2759"/>
<feature type="domain" description="GST N-terminal" evidence="3">
    <location>
        <begin position="20"/>
        <end position="109"/>
    </location>
</feature>
<proteinExistence type="inferred from homology"/>
<dbReference type="Proteomes" id="UP000813444">
    <property type="component" value="Unassembled WGS sequence"/>
</dbReference>
<keyword evidence="2" id="KW-0812">Transmembrane</keyword>
<dbReference type="InterPro" id="IPR036282">
    <property type="entry name" value="Glutathione-S-Trfase_C_sf"/>
</dbReference>
<evidence type="ECO:0000313" key="4">
    <source>
        <dbReference type="EMBL" id="KAH7308503.1"/>
    </source>
</evidence>
<dbReference type="InterPro" id="IPR004045">
    <property type="entry name" value="Glutathione_S-Trfase_N"/>
</dbReference>
<evidence type="ECO:0000259" key="3">
    <source>
        <dbReference type="PROSITE" id="PS50404"/>
    </source>
</evidence>
<dbReference type="Gene3D" id="3.40.30.10">
    <property type="entry name" value="Glutaredoxin"/>
    <property type="match status" value="1"/>
</dbReference>
<dbReference type="InterPro" id="IPR036249">
    <property type="entry name" value="Thioredoxin-like_sf"/>
</dbReference>
<comment type="similarity">
    <text evidence="1">Belongs to the GST superfamily.</text>
</comment>
<dbReference type="SUPFAM" id="SSF52833">
    <property type="entry name" value="Thioredoxin-like"/>
    <property type="match status" value="1"/>
</dbReference>
<dbReference type="EMBL" id="JAGPNK010000015">
    <property type="protein sequence ID" value="KAH7308503.1"/>
    <property type="molecule type" value="Genomic_DNA"/>
</dbReference>
<dbReference type="InterPro" id="IPR040079">
    <property type="entry name" value="Glutathione_S-Trfase"/>
</dbReference>
<dbReference type="PANTHER" id="PTHR44051:SF8">
    <property type="entry name" value="GLUTATHIONE S-TRANSFERASE GSTA"/>
    <property type="match status" value="1"/>
</dbReference>
<dbReference type="CDD" id="cd03194">
    <property type="entry name" value="GST_C_3"/>
    <property type="match status" value="1"/>
</dbReference>
<evidence type="ECO:0000256" key="2">
    <source>
        <dbReference type="SAM" id="Phobius"/>
    </source>
</evidence>
<dbReference type="AlphaFoldDB" id="A0A8K0SKU1"/>
<keyword evidence="2" id="KW-0472">Membrane</keyword>
<reference evidence="4" key="1">
    <citation type="journal article" date="2021" name="Nat. Commun.">
        <title>Genetic determinants of endophytism in the Arabidopsis root mycobiome.</title>
        <authorList>
            <person name="Mesny F."/>
            <person name="Miyauchi S."/>
            <person name="Thiergart T."/>
            <person name="Pickel B."/>
            <person name="Atanasova L."/>
            <person name="Karlsson M."/>
            <person name="Huettel B."/>
            <person name="Barry K.W."/>
            <person name="Haridas S."/>
            <person name="Chen C."/>
            <person name="Bauer D."/>
            <person name="Andreopoulos W."/>
            <person name="Pangilinan J."/>
            <person name="LaButti K."/>
            <person name="Riley R."/>
            <person name="Lipzen A."/>
            <person name="Clum A."/>
            <person name="Drula E."/>
            <person name="Henrissat B."/>
            <person name="Kohler A."/>
            <person name="Grigoriev I.V."/>
            <person name="Martin F.M."/>
            <person name="Hacquard S."/>
        </authorList>
    </citation>
    <scope>NUCLEOTIDE SEQUENCE</scope>
    <source>
        <strain evidence="4">MPI-CAGE-CH-0235</strain>
    </source>
</reference>
<dbReference type="Pfam" id="PF13410">
    <property type="entry name" value="GST_C_2"/>
    <property type="match status" value="1"/>
</dbReference>
<dbReference type="PROSITE" id="PS50404">
    <property type="entry name" value="GST_NTER"/>
    <property type="match status" value="1"/>
</dbReference>
<dbReference type="Pfam" id="PF13409">
    <property type="entry name" value="GST_N_2"/>
    <property type="match status" value="1"/>
</dbReference>
<evidence type="ECO:0000256" key="1">
    <source>
        <dbReference type="ARBA" id="ARBA00007409"/>
    </source>
</evidence>
<accession>A0A8K0SKU1</accession>